<sequence length="114" mass="12371">MQVYIIEDDMAVSDALSVLLEELGHQTVCFDDGEAFLDAARPGAGDMVIVDLGLPGIGGEEVVRQLESEQNPARFIVISGRSRTMIDRSLPVSRDDIVVLRKPLSLPSLVAHLN</sequence>
<evidence type="ECO:0000259" key="5">
    <source>
        <dbReference type="PROSITE" id="PS50110"/>
    </source>
</evidence>
<keyword evidence="1 4" id="KW-0597">Phosphoprotein</keyword>
<evidence type="ECO:0000256" key="2">
    <source>
        <dbReference type="ARBA" id="ARBA00023015"/>
    </source>
</evidence>
<evidence type="ECO:0000313" key="6">
    <source>
        <dbReference type="EMBL" id="SHL56494.1"/>
    </source>
</evidence>
<dbReference type="PROSITE" id="PS50110">
    <property type="entry name" value="RESPONSE_REGULATORY"/>
    <property type="match status" value="1"/>
</dbReference>
<keyword evidence="7" id="KW-1185">Reference proteome</keyword>
<proteinExistence type="predicted"/>
<keyword evidence="2" id="KW-0805">Transcription regulation</keyword>
<dbReference type="Proteomes" id="UP000186002">
    <property type="component" value="Unassembled WGS sequence"/>
</dbReference>
<dbReference type="OrthoDB" id="7679005at2"/>
<evidence type="ECO:0000256" key="1">
    <source>
        <dbReference type="ARBA" id="ARBA00022553"/>
    </source>
</evidence>
<protein>
    <submittedName>
        <fullName evidence="6">Response regulator receiver domain-containing protein</fullName>
    </submittedName>
</protein>
<dbReference type="Gene3D" id="3.40.50.2300">
    <property type="match status" value="1"/>
</dbReference>
<dbReference type="PANTHER" id="PTHR44591:SF3">
    <property type="entry name" value="RESPONSE REGULATORY DOMAIN-CONTAINING PROTEIN"/>
    <property type="match status" value="1"/>
</dbReference>
<dbReference type="InterPro" id="IPR050595">
    <property type="entry name" value="Bact_response_regulator"/>
</dbReference>
<dbReference type="STRING" id="735517.SAMN05444272_0907"/>
<reference evidence="6 7" key="1">
    <citation type="submission" date="2016-11" db="EMBL/GenBank/DDBJ databases">
        <authorList>
            <person name="Jaros S."/>
            <person name="Januszkiewicz K."/>
            <person name="Wedrychowicz H."/>
        </authorList>
    </citation>
    <scope>NUCLEOTIDE SEQUENCE [LARGE SCALE GENOMIC DNA]</scope>
    <source>
        <strain evidence="6 7">DSM 22153</strain>
    </source>
</reference>
<dbReference type="SMART" id="SM00448">
    <property type="entry name" value="REC"/>
    <property type="match status" value="1"/>
</dbReference>
<dbReference type="InterPro" id="IPR011006">
    <property type="entry name" value="CheY-like_superfamily"/>
</dbReference>
<evidence type="ECO:0000313" key="7">
    <source>
        <dbReference type="Proteomes" id="UP000186002"/>
    </source>
</evidence>
<organism evidence="6 7">
    <name type="scientific">Roseibium suaedae</name>
    <dbReference type="NCBI Taxonomy" id="735517"/>
    <lineage>
        <taxon>Bacteria</taxon>
        <taxon>Pseudomonadati</taxon>
        <taxon>Pseudomonadota</taxon>
        <taxon>Alphaproteobacteria</taxon>
        <taxon>Hyphomicrobiales</taxon>
        <taxon>Stappiaceae</taxon>
        <taxon>Roseibium</taxon>
    </lineage>
</organism>
<evidence type="ECO:0000256" key="4">
    <source>
        <dbReference type="PROSITE-ProRule" id="PRU00169"/>
    </source>
</evidence>
<feature type="modified residue" description="4-aspartylphosphate" evidence="4">
    <location>
        <position position="51"/>
    </location>
</feature>
<dbReference type="PANTHER" id="PTHR44591">
    <property type="entry name" value="STRESS RESPONSE REGULATOR PROTEIN 1"/>
    <property type="match status" value="1"/>
</dbReference>
<accession>A0A1M7BND1</accession>
<feature type="domain" description="Response regulatory" evidence="5">
    <location>
        <begin position="2"/>
        <end position="114"/>
    </location>
</feature>
<dbReference type="RefSeq" id="WP_084081698.1">
    <property type="nucleotide sequence ID" value="NZ_FRBW01000001.1"/>
</dbReference>
<dbReference type="GO" id="GO:0000160">
    <property type="term" value="P:phosphorelay signal transduction system"/>
    <property type="evidence" value="ECO:0007669"/>
    <property type="project" value="InterPro"/>
</dbReference>
<dbReference type="SUPFAM" id="SSF52172">
    <property type="entry name" value="CheY-like"/>
    <property type="match status" value="1"/>
</dbReference>
<name>A0A1M7BND1_9HYPH</name>
<gene>
    <name evidence="6" type="ORF">SAMN05444272_0907</name>
</gene>
<evidence type="ECO:0000256" key="3">
    <source>
        <dbReference type="ARBA" id="ARBA00023163"/>
    </source>
</evidence>
<dbReference type="AlphaFoldDB" id="A0A1M7BND1"/>
<dbReference type="Pfam" id="PF00072">
    <property type="entry name" value="Response_reg"/>
    <property type="match status" value="1"/>
</dbReference>
<dbReference type="EMBL" id="FRBW01000001">
    <property type="protein sequence ID" value="SHL56494.1"/>
    <property type="molecule type" value="Genomic_DNA"/>
</dbReference>
<dbReference type="InterPro" id="IPR001789">
    <property type="entry name" value="Sig_transdc_resp-reg_receiver"/>
</dbReference>
<keyword evidence="3" id="KW-0804">Transcription</keyword>